<reference evidence="10 11" key="1">
    <citation type="submission" date="2019-10" db="EMBL/GenBank/DDBJ databases">
        <title>Description of Paenibacillus terricola sp. nov.</title>
        <authorList>
            <person name="Carlier A."/>
            <person name="Qi S."/>
        </authorList>
    </citation>
    <scope>NUCLEOTIDE SEQUENCE [LARGE SCALE GENOMIC DNA]</scope>
    <source>
        <strain evidence="10 11">LMG 31459</strain>
    </source>
</reference>
<evidence type="ECO:0000256" key="5">
    <source>
        <dbReference type="ARBA" id="ARBA00022692"/>
    </source>
</evidence>
<keyword evidence="6 8" id="KW-1133">Transmembrane helix</keyword>
<dbReference type="InterPro" id="IPR013525">
    <property type="entry name" value="ABC2_TM"/>
</dbReference>
<keyword evidence="4" id="KW-1003">Cell membrane</keyword>
<dbReference type="InterPro" id="IPR051449">
    <property type="entry name" value="ABC-2_transporter_component"/>
</dbReference>
<evidence type="ECO:0000256" key="8">
    <source>
        <dbReference type="SAM" id="Phobius"/>
    </source>
</evidence>
<dbReference type="RefSeq" id="WP_171717104.1">
    <property type="nucleotide sequence ID" value="NZ_WHOB01000023.1"/>
</dbReference>
<evidence type="ECO:0000313" key="11">
    <source>
        <dbReference type="Proteomes" id="UP000596857"/>
    </source>
</evidence>
<comment type="caution">
    <text evidence="10">The sequence shown here is derived from an EMBL/GenBank/DDBJ whole genome shotgun (WGS) entry which is preliminary data.</text>
</comment>
<keyword evidence="3" id="KW-0813">Transport</keyword>
<evidence type="ECO:0000256" key="2">
    <source>
        <dbReference type="ARBA" id="ARBA00007783"/>
    </source>
</evidence>
<protein>
    <submittedName>
        <fullName evidence="10">ABC transporter permease subunit</fullName>
    </submittedName>
</protein>
<dbReference type="Pfam" id="PF12698">
    <property type="entry name" value="ABC2_membrane_3"/>
    <property type="match status" value="1"/>
</dbReference>
<keyword evidence="5 8" id="KW-0812">Transmembrane</keyword>
<feature type="transmembrane region" description="Helical" evidence="8">
    <location>
        <begin position="190"/>
        <end position="213"/>
    </location>
</feature>
<proteinExistence type="inferred from homology"/>
<feature type="transmembrane region" description="Helical" evidence="8">
    <location>
        <begin position="234"/>
        <end position="257"/>
    </location>
</feature>
<evidence type="ECO:0000313" key="10">
    <source>
        <dbReference type="EMBL" id="NOU79193.1"/>
    </source>
</evidence>
<dbReference type="PANTHER" id="PTHR30294">
    <property type="entry name" value="MEMBRANE COMPONENT OF ABC TRANSPORTER YHHJ-RELATED"/>
    <property type="match status" value="1"/>
</dbReference>
<keyword evidence="7 8" id="KW-0472">Membrane</keyword>
<evidence type="ECO:0000256" key="3">
    <source>
        <dbReference type="ARBA" id="ARBA00022448"/>
    </source>
</evidence>
<name>A0ABX1YH32_9BACL</name>
<feature type="domain" description="ABC transmembrane type-2" evidence="9">
    <location>
        <begin position="147"/>
        <end position="381"/>
    </location>
</feature>
<feature type="transmembrane region" description="Helical" evidence="8">
    <location>
        <begin position="301"/>
        <end position="321"/>
    </location>
</feature>
<feature type="transmembrane region" description="Helical" evidence="8">
    <location>
        <begin position="21"/>
        <end position="43"/>
    </location>
</feature>
<dbReference type="InterPro" id="IPR047817">
    <property type="entry name" value="ABC2_TM_bact-type"/>
</dbReference>
<organism evidence="10 11">
    <name type="scientific">Paenibacillus phytohabitans</name>
    <dbReference type="NCBI Taxonomy" id="2654978"/>
    <lineage>
        <taxon>Bacteria</taxon>
        <taxon>Bacillati</taxon>
        <taxon>Bacillota</taxon>
        <taxon>Bacilli</taxon>
        <taxon>Bacillales</taxon>
        <taxon>Paenibacillaceae</taxon>
        <taxon>Paenibacillus</taxon>
    </lineage>
</organism>
<feature type="transmembrane region" description="Helical" evidence="8">
    <location>
        <begin position="356"/>
        <end position="378"/>
    </location>
</feature>
<evidence type="ECO:0000259" key="9">
    <source>
        <dbReference type="PROSITE" id="PS51012"/>
    </source>
</evidence>
<dbReference type="Gene3D" id="3.40.1710.10">
    <property type="entry name" value="abc type-2 transporter like domain"/>
    <property type="match status" value="1"/>
</dbReference>
<dbReference type="EMBL" id="WHOB01000023">
    <property type="protein sequence ID" value="NOU79193.1"/>
    <property type="molecule type" value="Genomic_DNA"/>
</dbReference>
<accession>A0ABX1YH32</accession>
<dbReference type="Proteomes" id="UP000596857">
    <property type="component" value="Unassembled WGS sequence"/>
</dbReference>
<evidence type="ECO:0000256" key="4">
    <source>
        <dbReference type="ARBA" id="ARBA00022475"/>
    </source>
</evidence>
<comment type="similarity">
    <text evidence="2">Belongs to the ABC-2 integral membrane protein family.</text>
</comment>
<sequence length="387" mass="41591">MNKIITIAWNMIRRSLGSVKGVLIFILLPSVVVAGIISLTGGVGDGPATVLYANMDTGAAGKHLLSELEQTGDYKLEQRRDEAALKEAAIGQEGAAGIWIPEGYSAALIAGQEPQISIYELRASESSIIVKMKVNAIAGNMAEAAHAVAAVSGGTSADQQAQFAAVLKQAEQHHVGSLRTDYDLYPRETLGVITGLTLMFLMTLVTSSVSLINDDRRGRTMMRMFSAPVRSYEIALGNFLGSFLVGIIQIIVVLSLGKWILRYDYEMPMFLYFLVLAAFMLVSMGIASTVAGLIRNPRNAGMLNSLILIPTCMLGGCFWPISIMPDYMQKLANFTPQKWAIQAVDIAATGGGWNELWLPFAILSLMAAVLLTIGSTILRPNEAGISG</sequence>
<dbReference type="PANTHER" id="PTHR30294:SF45">
    <property type="entry name" value="LINEARMYCIN RESISTANCE PERMEASE PROTEIN LNRN"/>
    <property type="match status" value="1"/>
</dbReference>
<evidence type="ECO:0000256" key="7">
    <source>
        <dbReference type="ARBA" id="ARBA00023136"/>
    </source>
</evidence>
<evidence type="ECO:0000256" key="6">
    <source>
        <dbReference type="ARBA" id="ARBA00022989"/>
    </source>
</evidence>
<gene>
    <name evidence="10" type="ORF">GC101_09900</name>
</gene>
<dbReference type="PROSITE" id="PS51012">
    <property type="entry name" value="ABC_TM2"/>
    <property type="match status" value="1"/>
</dbReference>
<keyword evidence="11" id="KW-1185">Reference proteome</keyword>
<evidence type="ECO:0000256" key="1">
    <source>
        <dbReference type="ARBA" id="ARBA00004651"/>
    </source>
</evidence>
<feature type="transmembrane region" description="Helical" evidence="8">
    <location>
        <begin position="269"/>
        <end position="294"/>
    </location>
</feature>
<comment type="subcellular location">
    <subcellularLocation>
        <location evidence="1">Cell membrane</location>
        <topology evidence="1">Multi-pass membrane protein</topology>
    </subcellularLocation>
</comment>